<organism evidence="1 2">
    <name type="scientific">Thioclava nitratireducens</name>
    <dbReference type="NCBI Taxonomy" id="1915078"/>
    <lineage>
        <taxon>Bacteria</taxon>
        <taxon>Pseudomonadati</taxon>
        <taxon>Pseudomonadota</taxon>
        <taxon>Alphaproteobacteria</taxon>
        <taxon>Rhodobacterales</taxon>
        <taxon>Paracoccaceae</taxon>
        <taxon>Thioclava</taxon>
    </lineage>
</organism>
<proteinExistence type="predicted"/>
<sequence>MALDAVADMVAREFVAQEFPRNREIDVTIARNALLDCFYASKEDDFIRRACEHPAYRADARRVIGRMAPHMLELAGRVAQESRV</sequence>
<protein>
    <submittedName>
        <fullName evidence="1">Uncharacterized protein</fullName>
    </submittedName>
</protein>
<gene>
    <name evidence="1" type="ORF">BMG03_13775</name>
</gene>
<keyword evidence="2" id="KW-1185">Reference proteome</keyword>
<dbReference type="RefSeq" id="WP_075775562.1">
    <property type="nucleotide sequence ID" value="NZ_CP019437.1"/>
</dbReference>
<accession>A0ABM6IIZ0</accession>
<dbReference type="EMBL" id="CP019437">
    <property type="protein sequence ID" value="AQS48743.1"/>
    <property type="molecule type" value="Genomic_DNA"/>
</dbReference>
<name>A0ABM6IIZ0_9RHOB</name>
<reference evidence="1 2" key="1">
    <citation type="submission" date="2017-01" db="EMBL/GenBank/DDBJ databases">
        <title>The complete genome sequence of a sulfur-oxidizing marine bacterium Thioclava sp. 25B10_4T.</title>
        <authorList>
            <person name="Liu Y."/>
            <person name="Lai Q."/>
            <person name="Shao Z."/>
        </authorList>
    </citation>
    <scope>NUCLEOTIDE SEQUENCE [LARGE SCALE GENOMIC DNA]</scope>
    <source>
        <strain evidence="1 2">25B10_4</strain>
    </source>
</reference>
<evidence type="ECO:0000313" key="1">
    <source>
        <dbReference type="EMBL" id="AQS48743.1"/>
    </source>
</evidence>
<evidence type="ECO:0000313" key="2">
    <source>
        <dbReference type="Proteomes" id="UP000185622"/>
    </source>
</evidence>
<dbReference type="Proteomes" id="UP000185622">
    <property type="component" value="Chromosome"/>
</dbReference>